<keyword evidence="8" id="KW-1185">Reference proteome</keyword>
<dbReference type="InterPro" id="IPR005177">
    <property type="entry name" value="Kinase-pyrophosphorylase"/>
</dbReference>
<evidence type="ECO:0000256" key="3">
    <source>
        <dbReference type="ARBA" id="ARBA00022741"/>
    </source>
</evidence>
<dbReference type="GO" id="GO:0005524">
    <property type="term" value="F:ATP binding"/>
    <property type="evidence" value="ECO:0007669"/>
    <property type="project" value="InterPro"/>
</dbReference>
<dbReference type="Pfam" id="PF03618">
    <property type="entry name" value="Kinase-PPPase"/>
    <property type="match status" value="1"/>
</dbReference>
<proteinExistence type="predicted"/>
<keyword evidence="3" id="KW-0547">Nucleotide-binding</keyword>
<keyword evidence="2" id="KW-0808">Transferase</keyword>
<feature type="region of interest" description="Disordered" evidence="6">
    <location>
        <begin position="567"/>
        <end position="587"/>
    </location>
</feature>
<dbReference type="PANTHER" id="PTHR31756">
    <property type="entry name" value="PYRUVATE, PHOSPHATE DIKINASE REGULATORY PROTEIN 1, CHLOROPLASTIC"/>
    <property type="match status" value="1"/>
</dbReference>
<dbReference type="GO" id="GO:0004674">
    <property type="term" value="F:protein serine/threonine kinase activity"/>
    <property type="evidence" value="ECO:0007669"/>
    <property type="project" value="UniProtKB-KW"/>
</dbReference>
<evidence type="ECO:0000256" key="5">
    <source>
        <dbReference type="SAM" id="Coils"/>
    </source>
</evidence>
<evidence type="ECO:0000256" key="2">
    <source>
        <dbReference type="ARBA" id="ARBA00022679"/>
    </source>
</evidence>
<keyword evidence="1" id="KW-0723">Serine/threonine-protein kinase</keyword>
<reference evidence="7 8" key="1">
    <citation type="journal article" date="2009" name="Science">
        <title>Green evolution and dynamic adaptations revealed by genomes of the marine picoeukaryotes Micromonas.</title>
        <authorList>
            <person name="Worden A.Z."/>
            <person name="Lee J.H."/>
            <person name="Mock T."/>
            <person name="Rouze P."/>
            <person name="Simmons M.P."/>
            <person name="Aerts A.L."/>
            <person name="Allen A.E."/>
            <person name="Cuvelier M.L."/>
            <person name="Derelle E."/>
            <person name="Everett M.V."/>
            <person name="Foulon E."/>
            <person name="Grimwood J."/>
            <person name="Gundlach H."/>
            <person name="Henrissat B."/>
            <person name="Napoli C."/>
            <person name="McDonald S.M."/>
            <person name="Parker M.S."/>
            <person name="Rombauts S."/>
            <person name="Salamov A."/>
            <person name="Von Dassow P."/>
            <person name="Badger J.H."/>
            <person name="Coutinho P.M."/>
            <person name="Demir E."/>
            <person name="Dubchak I."/>
            <person name="Gentemann C."/>
            <person name="Eikrem W."/>
            <person name="Gready J.E."/>
            <person name="John U."/>
            <person name="Lanier W."/>
            <person name="Lindquist E.A."/>
            <person name="Lucas S."/>
            <person name="Mayer K.F."/>
            <person name="Moreau H."/>
            <person name="Not F."/>
            <person name="Otillar R."/>
            <person name="Panaud O."/>
            <person name="Pangilinan J."/>
            <person name="Paulsen I."/>
            <person name="Piegu B."/>
            <person name="Poliakov A."/>
            <person name="Robbens S."/>
            <person name="Schmutz J."/>
            <person name="Toulza E."/>
            <person name="Wyss T."/>
            <person name="Zelensky A."/>
            <person name="Zhou K."/>
            <person name="Armbrust E.V."/>
            <person name="Bhattacharya D."/>
            <person name="Goodenough U.W."/>
            <person name="Van de Peer Y."/>
            <person name="Grigoriev I.V."/>
        </authorList>
    </citation>
    <scope>NUCLEOTIDE SEQUENCE [LARGE SCALE GENOMIC DNA]</scope>
    <source>
        <strain evidence="7 8">CCMP1545</strain>
    </source>
</reference>
<dbReference type="GeneID" id="9684023"/>
<protein>
    <submittedName>
        <fullName evidence="7">Predicted protein</fullName>
    </submittedName>
</protein>
<keyword evidence="4" id="KW-0418">Kinase</keyword>
<accession>C1MRX2</accession>
<feature type="compositionally biased region" description="Low complexity" evidence="6">
    <location>
        <begin position="350"/>
        <end position="365"/>
    </location>
</feature>
<sequence length="772" mass="81963">MASSVAGASARMSRGVSGAESARAARVAAPSRDAGATSTSSRVASQRRPPRRDHRRPARRGVVAAASGEDAPPAAAPPAADDEDTALVDAQIRAERMAVRLKLQSAGARRDRPSLDAAIVRAGGAASSSSIPPRPPAAAAAAAPPAVSPELELERAAVRARMQRFSISRYGYVRHGANAGRVVDKLTGEALLPSTASSSLDDEFDDRDNRSVQERVDLARELVKQAEQARAEAESELEARRARLTRLSRELDDARATAARDEAARAAAGAAVAGAEERRLTRASLEEKPVAAPPCVGASKATLRRQTTAAAAAAASEDEDEDGDGDVAGSSESDGSASSRLRSREDEALSRASAAIRARASSSLSRLRKRRTLKRGQRKVESSRPAAAPATTTTTTTTTAATAAADDDDDCRDEGSDGCVTSLYQDPVNDPSRAKFSSLGSAASNAPSTRAVLPKPVFVLSDCTGESAANTCRAALTQFEDVNNLEMPTNFYVFRFLSEESDVYKIVQQAKEDDALVVHTLSDAAMATAVATACKLYDVKSVNLWGRLLTAMEEHLDMNRTGVPLSAMGRGGGVGEDAAGGSRPRRGHAAAESLSNDYYKLIEAVEFTRQMDDGARPERWKDADILILGVSRTGKTPLSIYLGQRGYKVANLPLVPRDGKLMVPKQISDVDPSRVFGLLIDGDVLHSIRTNRLSSIGVRAGGADAATNARREYSAMRQVTQELSLAKALYARNPEWEVLDVTHRGVEETAAKILRKMFTSENANNFQGMVST</sequence>
<evidence type="ECO:0000256" key="6">
    <source>
        <dbReference type="SAM" id="MobiDB-lite"/>
    </source>
</evidence>
<feature type="region of interest" description="Disordered" evidence="6">
    <location>
        <begin position="308"/>
        <end position="418"/>
    </location>
</feature>
<feature type="compositionally biased region" description="Basic residues" evidence="6">
    <location>
        <begin position="48"/>
        <end position="59"/>
    </location>
</feature>
<dbReference type="RefSeq" id="XP_003058948.1">
    <property type="nucleotide sequence ID" value="XM_003058902.1"/>
</dbReference>
<dbReference type="OMA" id="FTRQMDD"/>
<name>C1MRX2_MICPC</name>
<organism evidence="8">
    <name type="scientific">Micromonas pusilla (strain CCMP1545)</name>
    <name type="common">Picoplanktonic green alga</name>
    <dbReference type="NCBI Taxonomy" id="564608"/>
    <lineage>
        <taxon>Eukaryota</taxon>
        <taxon>Viridiplantae</taxon>
        <taxon>Chlorophyta</taxon>
        <taxon>Mamiellophyceae</taxon>
        <taxon>Mamiellales</taxon>
        <taxon>Mamiellaceae</taxon>
        <taxon>Micromonas</taxon>
    </lineage>
</organism>
<feature type="region of interest" description="Disordered" evidence="6">
    <location>
        <begin position="124"/>
        <end position="146"/>
    </location>
</feature>
<dbReference type="Proteomes" id="UP000001876">
    <property type="component" value="Unassembled WGS sequence"/>
</dbReference>
<evidence type="ECO:0000256" key="4">
    <source>
        <dbReference type="ARBA" id="ARBA00022777"/>
    </source>
</evidence>
<feature type="compositionally biased region" description="Low complexity" evidence="6">
    <location>
        <begin position="60"/>
        <end position="79"/>
    </location>
</feature>
<keyword evidence="5" id="KW-0175">Coiled coil</keyword>
<dbReference type="AlphaFoldDB" id="C1MRX2"/>
<feature type="compositionally biased region" description="Acidic residues" evidence="6">
    <location>
        <begin position="316"/>
        <end position="325"/>
    </location>
</feature>
<feature type="compositionally biased region" description="Basic residues" evidence="6">
    <location>
        <begin position="366"/>
        <end position="377"/>
    </location>
</feature>
<feature type="compositionally biased region" description="Low complexity" evidence="6">
    <location>
        <begin position="385"/>
        <end position="404"/>
    </location>
</feature>
<feature type="compositionally biased region" description="Low complexity" evidence="6">
    <location>
        <begin position="13"/>
        <end position="36"/>
    </location>
</feature>
<evidence type="ECO:0000313" key="7">
    <source>
        <dbReference type="EMBL" id="EEH57403.1"/>
    </source>
</evidence>
<feature type="region of interest" description="Disordered" evidence="6">
    <location>
        <begin position="1"/>
        <end position="83"/>
    </location>
</feature>
<evidence type="ECO:0000313" key="8">
    <source>
        <dbReference type="Proteomes" id="UP000001876"/>
    </source>
</evidence>
<feature type="coiled-coil region" evidence="5">
    <location>
        <begin position="209"/>
        <end position="264"/>
    </location>
</feature>
<dbReference type="PANTHER" id="PTHR31756:SF3">
    <property type="entry name" value="PYRUVATE, PHOSPHATE DIKINASE REGULATORY PROTEIN 1, CHLOROPLASTIC"/>
    <property type="match status" value="1"/>
</dbReference>
<dbReference type="KEGG" id="mpp:MICPUCDRAFT_58264"/>
<feature type="compositionally biased region" description="Low complexity" evidence="6">
    <location>
        <begin position="327"/>
        <end position="339"/>
    </location>
</feature>
<gene>
    <name evidence="7" type="ORF">MICPUCDRAFT_58264</name>
</gene>
<evidence type="ECO:0000256" key="1">
    <source>
        <dbReference type="ARBA" id="ARBA00022527"/>
    </source>
</evidence>
<dbReference type="OrthoDB" id="416832at2759"/>
<dbReference type="eggNOG" id="ENOG502QQ1R">
    <property type="taxonomic scope" value="Eukaryota"/>
</dbReference>
<dbReference type="EMBL" id="GG663739">
    <property type="protein sequence ID" value="EEH57403.1"/>
    <property type="molecule type" value="Genomic_DNA"/>
</dbReference>